<protein>
    <submittedName>
        <fullName evidence="2">Uncharacterized protein</fullName>
    </submittedName>
</protein>
<feature type="region of interest" description="Disordered" evidence="1">
    <location>
        <begin position="41"/>
        <end position="73"/>
    </location>
</feature>
<evidence type="ECO:0000256" key="1">
    <source>
        <dbReference type="SAM" id="MobiDB-lite"/>
    </source>
</evidence>
<accession>A0AAQ3KH44</accession>
<evidence type="ECO:0000313" key="2">
    <source>
        <dbReference type="EMBL" id="WOL06773.1"/>
    </source>
</evidence>
<reference evidence="2 3" key="1">
    <citation type="submission" date="2023-10" db="EMBL/GenBank/DDBJ databases">
        <title>Chromosome-scale genome assembly provides insights into flower coloration mechanisms of Canna indica.</title>
        <authorList>
            <person name="Li C."/>
        </authorList>
    </citation>
    <scope>NUCLEOTIDE SEQUENCE [LARGE SCALE GENOMIC DNA]</scope>
    <source>
        <tissue evidence="2">Flower</tissue>
    </source>
</reference>
<name>A0AAQ3KH44_9LILI</name>
<dbReference type="Proteomes" id="UP001327560">
    <property type="component" value="Chromosome 5"/>
</dbReference>
<organism evidence="2 3">
    <name type="scientific">Canna indica</name>
    <name type="common">Indian-shot</name>
    <dbReference type="NCBI Taxonomy" id="4628"/>
    <lineage>
        <taxon>Eukaryota</taxon>
        <taxon>Viridiplantae</taxon>
        <taxon>Streptophyta</taxon>
        <taxon>Embryophyta</taxon>
        <taxon>Tracheophyta</taxon>
        <taxon>Spermatophyta</taxon>
        <taxon>Magnoliopsida</taxon>
        <taxon>Liliopsida</taxon>
        <taxon>Zingiberales</taxon>
        <taxon>Cannaceae</taxon>
        <taxon>Canna</taxon>
    </lineage>
</organism>
<gene>
    <name evidence="2" type="ORF">Cni_G15507</name>
</gene>
<proteinExistence type="predicted"/>
<sequence length="73" mass="7887">MRKTPIHLLLTLVFLILAAGWFLPLVVGARQLSAYVSHGALNPNKPRAPVPSGQPYTPKCKDPYCRGGPPTPP</sequence>
<keyword evidence="3" id="KW-1185">Reference proteome</keyword>
<evidence type="ECO:0000313" key="3">
    <source>
        <dbReference type="Proteomes" id="UP001327560"/>
    </source>
</evidence>
<dbReference type="AlphaFoldDB" id="A0AAQ3KH44"/>
<dbReference type="EMBL" id="CP136894">
    <property type="protein sequence ID" value="WOL06773.1"/>
    <property type="molecule type" value="Genomic_DNA"/>
</dbReference>